<dbReference type="Proteomes" id="UP000004535">
    <property type="component" value="Unassembled WGS sequence"/>
</dbReference>
<dbReference type="SUPFAM" id="SSF51306">
    <property type="entry name" value="LexA/Signal peptidase"/>
    <property type="match status" value="1"/>
</dbReference>
<dbReference type="Gene3D" id="1.10.260.40">
    <property type="entry name" value="lambda repressor-like DNA-binding domains"/>
    <property type="match status" value="1"/>
</dbReference>
<protein>
    <submittedName>
        <fullName evidence="5">Phage repressor</fullName>
    </submittedName>
</protein>
<evidence type="ECO:0000313" key="5">
    <source>
        <dbReference type="EMBL" id="EEE09244.1"/>
    </source>
</evidence>
<dbReference type="PANTHER" id="PTHR40661:SF3">
    <property type="entry name" value="FELS-1 PROPHAGE TRANSCRIPTIONAL REGULATOR"/>
    <property type="match status" value="1"/>
</dbReference>
<evidence type="ECO:0000259" key="4">
    <source>
        <dbReference type="PROSITE" id="PS50943"/>
    </source>
</evidence>
<accession>B9BHR1</accession>
<keyword evidence="2" id="KW-0238">DNA-binding</keyword>
<dbReference type="InterPro" id="IPR036286">
    <property type="entry name" value="LexA/Signal_pep-like_sf"/>
</dbReference>
<keyword evidence="3" id="KW-0804">Transcription</keyword>
<dbReference type="CDD" id="cd06529">
    <property type="entry name" value="S24_LexA-like"/>
    <property type="match status" value="1"/>
</dbReference>
<dbReference type="CDD" id="cd00093">
    <property type="entry name" value="HTH_XRE"/>
    <property type="match status" value="1"/>
</dbReference>
<dbReference type="InterPro" id="IPR010982">
    <property type="entry name" value="Lambda_DNA-bd_dom_sf"/>
</dbReference>
<dbReference type="Gene3D" id="2.10.109.10">
    <property type="entry name" value="Umud Fragment, subunit A"/>
    <property type="match status" value="1"/>
</dbReference>
<proteinExistence type="predicted"/>
<gene>
    <name evidence="5" type="ORF">BURMUCGD2_4616</name>
</gene>
<dbReference type="AlphaFoldDB" id="B9BHR1"/>
<keyword evidence="1" id="KW-0805">Transcription regulation</keyword>
<dbReference type="InterPro" id="IPR001387">
    <property type="entry name" value="Cro/C1-type_HTH"/>
</dbReference>
<evidence type="ECO:0000313" key="6">
    <source>
        <dbReference type="Proteomes" id="UP000004535"/>
    </source>
</evidence>
<evidence type="ECO:0000256" key="1">
    <source>
        <dbReference type="ARBA" id="ARBA00023015"/>
    </source>
</evidence>
<dbReference type="InterPro" id="IPR015927">
    <property type="entry name" value="Peptidase_S24_S26A/B/C"/>
</dbReference>
<organism evidence="5 6">
    <name type="scientific">Burkholderia multivorans CGD2</name>
    <dbReference type="NCBI Taxonomy" id="513052"/>
    <lineage>
        <taxon>Bacteria</taxon>
        <taxon>Pseudomonadati</taxon>
        <taxon>Pseudomonadota</taxon>
        <taxon>Betaproteobacteria</taxon>
        <taxon>Burkholderiales</taxon>
        <taxon>Burkholderiaceae</taxon>
        <taxon>Burkholderia</taxon>
        <taxon>Burkholderia cepacia complex</taxon>
    </lineage>
</organism>
<sequence length="230" mass="25590">MLRLDFYPMNTLEDRIRAVLSETQAEQVELAEAAGVTKGTVSQWLDGKIKSIKLEYAVGIQKRYGYNPVWLVMGEGEKKMGTPGYANVAPAQVGSRRVPLISSVQAGRMTEAVDPFPPGGAFEYLLTDLDLSDYAFALEIEGLSMAPDFNPGDRIIIDPAIQPRPGDFVVAKNGREEATFKKYRARGVGADGREAFELIPLNPDYPTISSEHEQVRIIGVMVEHRRYRKR</sequence>
<dbReference type="PROSITE" id="PS50943">
    <property type="entry name" value="HTH_CROC1"/>
    <property type="match status" value="1"/>
</dbReference>
<comment type="caution">
    <text evidence="5">The sequence shown here is derived from an EMBL/GenBank/DDBJ whole genome shotgun (WGS) entry which is preliminary data.</text>
</comment>
<evidence type="ECO:0000256" key="3">
    <source>
        <dbReference type="ARBA" id="ARBA00023163"/>
    </source>
</evidence>
<dbReference type="SMART" id="SM00530">
    <property type="entry name" value="HTH_XRE"/>
    <property type="match status" value="1"/>
</dbReference>
<dbReference type="PANTHER" id="PTHR40661">
    <property type="match status" value="1"/>
</dbReference>
<reference evidence="5 6" key="1">
    <citation type="journal article" date="2012" name="J. Bacteriol.">
        <title>Draft Genome Sequence Determination for Cystic Fibrosis and Chronic Granulomatous Disease Burkholderia multivorans Isolates.</title>
        <authorList>
            <person name="Varga J.J."/>
            <person name="Losada L."/>
            <person name="Zelazny A.M."/>
            <person name="Brinkac L."/>
            <person name="Harkins D."/>
            <person name="Radune D."/>
            <person name="Hostetler J."/>
            <person name="Sampaio E.P."/>
            <person name="Ronning C.M."/>
            <person name="Nierman W.C."/>
            <person name="Greenberg D.E."/>
            <person name="Holland S.M."/>
            <person name="Goldberg J.B."/>
        </authorList>
    </citation>
    <scope>NUCLEOTIDE SEQUENCE [LARGE SCALE GENOMIC DNA]</scope>
    <source>
        <strain evidence="5 6">CGD2</strain>
    </source>
</reference>
<dbReference type="Pfam" id="PF01381">
    <property type="entry name" value="HTH_3"/>
    <property type="match status" value="1"/>
</dbReference>
<dbReference type="InterPro" id="IPR039418">
    <property type="entry name" value="LexA-like"/>
</dbReference>
<dbReference type="GO" id="GO:0003677">
    <property type="term" value="F:DNA binding"/>
    <property type="evidence" value="ECO:0007669"/>
    <property type="project" value="UniProtKB-KW"/>
</dbReference>
<evidence type="ECO:0000256" key="2">
    <source>
        <dbReference type="ARBA" id="ARBA00023125"/>
    </source>
</evidence>
<dbReference type="SUPFAM" id="SSF47413">
    <property type="entry name" value="lambda repressor-like DNA-binding domains"/>
    <property type="match status" value="1"/>
</dbReference>
<dbReference type="Pfam" id="PF00717">
    <property type="entry name" value="Peptidase_S24"/>
    <property type="match status" value="1"/>
</dbReference>
<feature type="domain" description="HTH cro/C1-type" evidence="4">
    <location>
        <begin position="27"/>
        <end position="71"/>
    </location>
</feature>
<dbReference type="EMBL" id="ACFC01000001">
    <property type="protein sequence ID" value="EEE09244.1"/>
    <property type="molecule type" value="Genomic_DNA"/>
</dbReference>
<name>B9BHR1_9BURK</name>